<dbReference type="Gene3D" id="3.90.1150.10">
    <property type="entry name" value="Aspartate Aminotransferase, domain 1"/>
    <property type="match status" value="1"/>
</dbReference>
<feature type="domain" description="Aminotransferase class I/classII large" evidence="8">
    <location>
        <begin position="42"/>
        <end position="396"/>
    </location>
</feature>
<accession>A0ABW5GE49</accession>
<dbReference type="Pfam" id="PF00155">
    <property type="entry name" value="Aminotran_1_2"/>
    <property type="match status" value="1"/>
</dbReference>
<dbReference type="InterPro" id="IPR050596">
    <property type="entry name" value="AspAT/PAT-like"/>
</dbReference>
<comment type="cofactor">
    <cofactor evidence="1 7">
        <name>pyridoxal 5'-phosphate</name>
        <dbReference type="ChEBI" id="CHEBI:597326"/>
    </cofactor>
</comment>
<dbReference type="PANTHER" id="PTHR46383">
    <property type="entry name" value="ASPARTATE AMINOTRANSFERASE"/>
    <property type="match status" value="1"/>
</dbReference>
<dbReference type="InterPro" id="IPR015424">
    <property type="entry name" value="PyrdxlP-dep_Trfase"/>
</dbReference>
<evidence type="ECO:0000256" key="5">
    <source>
        <dbReference type="ARBA" id="ARBA00022898"/>
    </source>
</evidence>
<dbReference type="Gene3D" id="3.40.640.10">
    <property type="entry name" value="Type I PLP-dependent aspartate aminotransferase-like (Major domain)"/>
    <property type="match status" value="1"/>
</dbReference>
<evidence type="ECO:0000256" key="7">
    <source>
        <dbReference type="RuleBase" id="RU000481"/>
    </source>
</evidence>
<dbReference type="SUPFAM" id="SSF53383">
    <property type="entry name" value="PLP-dependent transferases"/>
    <property type="match status" value="1"/>
</dbReference>
<dbReference type="GO" id="GO:0008483">
    <property type="term" value="F:transaminase activity"/>
    <property type="evidence" value="ECO:0007669"/>
    <property type="project" value="UniProtKB-KW"/>
</dbReference>
<keyword evidence="6" id="KW-0045">Antibiotic biosynthesis</keyword>
<protein>
    <recommendedName>
        <fullName evidence="7">Aminotransferase</fullName>
        <ecNumber evidence="7">2.6.1.-</ecNumber>
    </recommendedName>
</protein>
<evidence type="ECO:0000256" key="3">
    <source>
        <dbReference type="ARBA" id="ARBA00022576"/>
    </source>
</evidence>
<dbReference type="EC" id="2.6.1.-" evidence="7"/>
<keyword evidence="10" id="KW-1185">Reference proteome</keyword>
<keyword evidence="4 7" id="KW-0808">Transferase</keyword>
<dbReference type="RefSeq" id="WP_345396525.1">
    <property type="nucleotide sequence ID" value="NZ_BAABHG010000008.1"/>
</dbReference>
<evidence type="ECO:0000256" key="6">
    <source>
        <dbReference type="ARBA" id="ARBA00023194"/>
    </source>
</evidence>
<dbReference type="InterPro" id="IPR004838">
    <property type="entry name" value="NHTrfase_class1_PyrdxlP-BS"/>
</dbReference>
<proteinExistence type="inferred from homology"/>
<comment type="caution">
    <text evidence="9">The sequence shown here is derived from an EMBL/GenBank/DDBJ whole genome shotgun (WGS) entry which is preliminary data.</text>
</comment>
<evidence type="ECO:0000256" key="4">
    <source>
        <dbReference type="ARBA" id="ARBA00022679"/>
    </source>
</evidence>
<dbReference type="PANTHER" id="PTHR46383:SF1">
    <property type="entry name" value="ASPARTATE AMINOTRANSFERASE"/>
    <property type="match status" value="1"/>
</dbReference>
<dbReference type="InterPro" id="IPR004839">
    <property type="entry name" value="Aminotransferase_I/II_large"/>
</dbReference>
<evidence type="ECO:0000256" key="2">
    <source>
        <dbReference type="ARBA" id="ARBA00007441"/>
    </source>
</evidence>
<evidence type="ECO:0000313" key="9">
    <source>
        <dbReference type="EMBL" id="MFD2459393.1"/>
    </source>
</evidence>
<dbReference type="PROSITE" id="PS00105">
    <property type="entry name" value="AA_TRANSFER_CLASS_1"/>
    <property type="match status" value="1"/>
</dbReference>
<dbReference type="InterPro" id="IPR015421">
    <property type="entry name" value="PyrdxlP-dep_Trfase_major"/>
</dbReference>
<name>A0ABW5GE49_9PSEU</name>
<dbReference type="EMBL" id="JBHUKU010000006">
    <property type="protein sequence ID" value="MFD2459393.1"/>
    <property type="molecule type" value="Genomic_DNA"/>
</dbReference>
<evidence type="ECO:0000256" key="1">
    <source>
        <dbReference type="ARBA" id="ARBA00001933"/>
    </source>
</evidence>
<reference evidence="10" key="1">
    <citation type="journal article" date="2019" name="Int. J. Syst. Evol. Microbiol.">
        <title>The Global Catalogue of Microorganisms (GCM) 10K type strain sequencing project: providing services to taxonomists for standard genome sequencing and annotation.</title>
        <authorList>
            <consortium name="The Broad Institute Genomics Platform"/>
            <consortium name="The Broad Institute Genome Sequencing Center for Infectious Disease"/>
            <person name="Wu L."/>
            <person name="Ma J."/>
        </authorList>
    </citation>
    <scope>NUCLEOTIDE SEQUENCE [LARGE SCALE GENOMIC DNA]</scope>
    <source>
        <strain evidence="10">CGMCC 4.7643</strain>
    </source>
</reference>
<comment type="similarity">
    <text evidence="2 7">Belongs to the class-I pyridoxal-phosphate-dependent aminotransferase family.</text>
</comment>
<gene>
    <name evidence="9" type="ORF">ACFSYJ_12345</name>
</gene>
<keyword evidence="5" id="KW-0663">Pyridoxal phosphate</keyword>
<keyword evidence="3 7" id="KW-0032">Aminotransferase</keyword>
<sequence length="409" mass="43257">MTSPGNAPRQHPRVSARIGGITPSATLAVDAKARELKALGRPVIGFGAGQPDFPTPAHVVEAAAAAVRDPANHGYTGAAGLPELREAIAAKTARDSGLVVEPAQTLVTNGGKQAVYSAFATLLDPGDEVLVPAPYWTTYPESIRLAGGVAVPVVADETTGYLVDVEQLEAARTPRTKVLLFVSPSNPTGAVYPREQVEAIGRWAHEHGLWVITDEIYEHLVYDGAEAPSMPVVVPELADRTLVLNGVAKTYSMTGWRVGWMTGPSDVIKAAAGYQSHLCGNVSNVAQRAALAAVAGPLDVVHEMRAAFDGRRKRMVSLLSAIPGVEIPVPQGAFYVYPSMKALLGKEIRGERPEDTVALADLLLREAEVAVVPGEAFGTPGYFRLSYALGEDALVEGVTRMGEFLAEAR</sequence>
<dbReference type="InterPro" id="IPR015422">
    <property type="entry name" value="PyrdxlP-dep_Trfase_small"/>
</dbReference>
<dbReference type="Proteomes" id="UP001597419">
    <property type="component" value="Unassembled WGS sequence"/>
</dbReference>
<organism evidence="9 10">
    <name type="scientific">Amycolatopsis samaneae</name>
    <dbReference type="NCBI Taxonomy" id="664691"/>
    <lineage>
        <taxon>Bacteria</taxon>
        <taxon>Bacillati</taxon>
        <taxon>Actinomycetota</taxon>
        <taxon>Actinomycetes</taxon>
        <taxon>Pseudonocardiales</taxon>
        <taxon>Pseudonocardiaceae</taxon>
        <taxon>Amycolatopsis</taxon>
    </lineage>
</organism>
<dbReference type="CDD" id="cd00609">
    <property type="entry name" value="AAT_like"/>
    <property type="match status" value="1"/>
</dbReference>
<evidence type="ECO:0000259" key="8">
    <source>
        <dbReference type="Pfam" id="PF00155"/>
    </source>
</evidence>
<evidence type="ECO:0000313" key="10">
    <source>
        <dbReference type="Proteomes" id="UP001597419"/>
    </source>
</evidence>